<dbReference type="InterPro" id="IPR017972">
    <property type="entry name" value="Cyt_P450_CS"/>
</dbReference>
<dbReference type="PROSITE" id="PS00086">
    <property type="entry name" value="CYTOCHROME_P450"/>
    <property type="match status" value="1"/>
</dbReference>
<evidence type="ECO:0000313" key="10">
    <source>
        <dbReference type="EMBL" id="EDV93818.1"/>
    </source>
</evidence>
<dbReference type="FunFam" id="1.10.630.10:FF:000006">
    <property type="entry name" value="Cytochrome P450 302a1, mitochondrial"/>
    <property type="match status" value="1"/>
</dbReference>
<dbReference type="PANTHER" id="PTHR24279">
    <property type="entry name" value="CYTOCHROME P450"/>
    <property type="match status" value="1"/>
</dbReference>
<evidence type="ECO:0000256" key="9">
    <source>
        <dbReference type="RuleBase" id="RU000461"/>
    </source>
</evidence>
<evidence type="ECO:0000256" key="6">
    <source>
        <dbReference type="ARBA" id="ARBA00023004"/>
    </source>
</evidence>
<dbReference type="GO" id="GO:0020037">
    <property type="term" value="F:heme binding"/>
    <property type="evidence" value="ECO:0007669"/>
    <property type="project" value="InterPro"/>
</dbReference>
<dbReference type="Gene3D" id="1.10.630.10">
    <property type="entry name" value="Cytochrome P450"/>
    <property type="match status" value="1"/>
</dbReference>
<dbReference type="CDD" id="cd11054">
    <property type="entry name" value="CYP24A1-like"/>
    <property type="match status" value="1"/>
</dbReference>
<organism evidence="11">
    <name type="scientific">Drosophila grimshawi</name>
    <name type="common">Hawaiian fruit fly</name>
    <name type="synonym">Idiomyia grimshawi</name>
    <dbReference type="NCBI Taxonomy" id="7222"/>
    <lineage>
        <taxon>Eukaryota</taxon>
        <taxon>Metazoa</taxon>
        <taxon>Ecdysozoa</taxon>
        <taxon>Arthropoda</taxon>
        <taxon>Hexapoda</taxon>
        <taxon>Insecta</taxon>
        <taxon>Pterygota</taxon>
        <taxon>Neoptera</taxon>
        <taxon>Endopterygota</taxon>
        <taxon>Diptera</taxon>
        <taxon>Brachycera</taxon>
        <taxon>Muscomorpha</taxon>
        <taxon>Ephydroidea</taxon>
        <taxon>Drosophilidae</taxon>
        <taxon>Drosophila</taxon>
        <taxon>Hawaiian Drosophila</taxon>
    </lineage>
</organism>
<dbReference type="GO" id="GO:0005506">
    <property type="term" value="F:iron ion binding"/>
    <property type="evidence" value="ECO:0007669"/>
    <property type="project" value="InterPro"/>
</dbReference>
<dbReference type="SMR" id="B4JHB1"/>
<keyword evidence="5 9" id="KW-0560">Oxidoreductase</keyword>
<name>B4JHB1_DROGR</name>
<dbReference type="PANTHER" id="PTHR24279:SF120">
    <property type="entry name" value="CYTOCHROME P450"/>
    <property type="match status" value="1"/>
</dbReference>
<dbReference type="PhylomeDB" id="B4JHB1"/>
<dbReference type="AlphaFoldDB" id="B4JHB1"/>
<protein>
    <submittedName>
        <fullName evidence="10">GH18081</fullName>
    </submittedName>
</protein>
<dbReference type="GO" id="GO:0004497">
    <property type="term" value="F:monooxygenase activity"/>
    <property type="evidence" value="ECO:0007669"/>
    <property type="project" value="UniProtKB-KW"/>
</dbReference>
<sequence>MPGGKYSKMGPADIMLDLRNEHGPLFILPGLGRKDFLVSHDPHHFEQVLRAEGPWPERPGNHVLHHHRTVLRDDFFKGTVGILSSQAEQWSKFRSTVNPVLMQPKAVRLYYQKMSSVNKEFMQRIREIRDSSTFEVPDTFEDEINRWTLESVSVVALDKRLGIMTTNRDNPQAKKLFNYLNQFFELSADLEMKPTIWRYIATPKFKKLIKTLDDIQEVTTGYVDEALNRLKDTPSNKPENEKSVLEKLLETDKQIAIVMAMDMLMAGVDTTTTTFTGALLCLAKNPEKQAKLREEVRRILPNKDSEFTEASMKNVPYLRACLKESLRLYPLALGNGRVTKTELVLNGYQVPKETQVMMLSHGLLTDEQHYPRGNEYLPERWLRQSKEEAASGKCPHSLKASSPFIYLPFGFGPRMCIGKRIAEMELELGIARLIRNFNVEFNYSTDNAFKSVLINVPNIPLKFKFTDVED</sequence>
<dbReference type="HOGENOM" id="CLU_001570_28_0_1"/>
<dbReference type="KEGG" id="dgr:6564273"/>
<dbReference type="Pfam" id="PF00067">
    <property type="entry name" value="p450"/>
    <property type="match status" value="1"/>
</dbReference>
<keyword evidence="11" id="KW-1185">Reference proteome</keyword>
<feature type="binding site" description="axial binding residue" evidence="8">
    <location>
        <position position="416"/>
    </location>
    <ligand>
        <name>heme</name>
        <dbReference type="ChEBI" id="CHEBI:30413"/>
    </ligand>
    <ligandPart>
        <name>Fe</name>
        <dbReference type="ChEBI" id="CHEBI:18248"/>
    </ligandPart>
</feature>
<dbReference type="InParanoid" id="B4JHB1"/>
<dbReference type="OMA" id="KPTIWRY"/>
<keyword evidence="7 9" id="KW-0503">Monooxygenase</keyword>
<dbReference type="EMBL" id="CH916369">
    <property type="protein sequence ID" value="EDV93818.1"/>
    <property type="molecule type" value="Genomic_DNA"/>
</dbReference>
<dbReference type="OrthoDB" id="3945418at2759"/>
<evidence type="ECO:0000256" key="3">
    <source>
        <dbReference type="ARBA" id="ARBA00022617"/>
    </source>
</evidence>
<evidence type="ECO:0000256" key="5">
    <source>
        <dbReference type="ARBA" id="ARBA00023002"/>
    </source>
</evidence>
<evidence type="ECO:0000256" key="7">
    <source>
        <dbReference type="ARBA" id="ARBA00023033"/>
    </source>
</evidence>
<keyword evidence="6 8" id="KW-0408">Iron</keyword>
<evidence type="ECO:0000313" key="11">
    <source>
        <dbReference type="Proteomes" id="UP000001070"/>
    </source>
</evidence>
<reference evidence="10 11" key="1">
    <citation type="journal article" date="2007" name="Nature">
        <title>Evolution of genes and genomes on the Drosophila phylogeny.</title>
        <authorList>
            <consortium name="Drosophila 12 Genomes Consortium"/>
            <person name="Clark A.G."/>
            <person name="Eisen M.B."/>
            <person name="Smith D.R."/>
            <person name="Bergman C.M."/>
            <person name="Oliver B."/>
            <person name="Markow T.A."/>
            <person name="Kaufman T.C."/>
            <person name="Kellis M."/>
            <person name="Gelbart W."/>
            <person name="Iyer V.N."/>
            <person name="Pollard D.A."/>
            <person name="Sackton T.B."/>
            <person name="Larracuente A.M."/>
            <person name="Singh N.D."/>
            <person name="Abad J.P."/>
            <person name="Abt D.N."/>
            <person name="Adryan B."/>
            <person name="Aguade M."/>
            <person name="Akashi H."/>
            <person name="Anderson W.W."/>
            <person name="Aquadro C.F."/>
            <person name="Ardell D.H."/>
            <person name="Arguello R."/>
            <person name="Artieri C.G."/>
            <person name="Barbash D.A."/>
            <person name="Barker D."/>
            <person name="Barsanti P."/>
            <person name="Batterham P."/>
            <person name="Batzoglou S."/>
            <person name="Begun D."/>
            <person name="Bhutkar A."/>
            <person name="Blanco E."/>
            <person name="Bosak S.A."/>
            <person name="Bradley R.K."/>
            <person name="Brand A.D."/>
            <person name="Brent M.R."/>
            <person name="Brooks A.N."/>
            <person name="Brown R.H."/>
            <person name="Butlin R.K."/>
            <person name="Caggese C."/>
            <person name="Calvi B.R."/>
            <person name="Bernardo de Carvalho A."/>
            <person name="Caspi A."/>
            <person name="Castrezana S."/>
            <person name="Celniker S.E."/>
            <person name="Chang J.L."/>
            <person name="Chapple C."/>
            <person name="Chatterji S."/>
            <person name="Chinwalla A."/>
            <person name="Civetta A."/>
            <person name="Clifton S.W."/>
            <person name="Comeron J.M."/>
            <person name="Costello J.C."/>
            <person name="Coyne J.A."/>
            <person name="Daub J."/>
            <person name="David R.G."/>
            <person name="Delcher A.L."/>
            <person name="Delehaunty K."/>
            <person name="Do C.B."/>
            <person name="Ebling H."/>
            <person name="Edwards K."/>
            <person name="Eickbush T."/>
            <person name="Evans J.D."/>
            <person name="Filipski A."/>
            <person name="Findeiss S."/>
            <person name="Freyhult E."/>
            <person name="Fulton L."/>
            <person name="Fulton R."/>
            <person name="Garcia A.C."/>
            <person name="Gardiner A."/>
            <person name="Garfield D.A."/>
            <person name="Garvin B.E."/>
            <person name="Gibson G."/>
            <person name="Gilbert D."/>
            <person name="Gnerre S."/>
            <person name="Godfrey J."/>
            <person name="Good R."/>
            <person name="Gotea V."/>
            <person name="Gravely B."/>
            <person name="Greenberg A.J."/>
            <person name="Griffiths-Jones S."/>
            <person name="Gross S."/>
            <person name="Guigo R."/>
            <person name="Gustafson E.A."/>
            <person name="Haerty W."/>
            <person name="Hahn M.W."/>
            <person name="Halligan D.L."/>
            <person name="Halpern A.L."/>
            <person name="Halter G.M."/>
            <person name="Han M.V."/>
            <person name="Heger A."/>
            <person name="Hillier L."/>
            <person name="Hinrichs A.S."/>
            <person name="Holmes I."/>
            <person name="Hoskins R.A."/>
            <person name="Hubisz M.J."/>
            <person name="Hultmark D."/>
            <person name="Huntley M.A."/>
            <person name="Jaffe D.B."/>
            <person name="Jagadeeshan S."/>
            <person name="Jeck W.R."/>
            <person name="Johnson J."/>
            <person name="Jones C.D."/>
            <person name="Jordan W.C."/>
            <person name="Karpen G.H."/>
            <person name="Kataoka E."/>
            <person name="Keightley P.D."/>
            <person name="Kheradpour P."/>
            <person name="Kirkness E.F."/>
            <person name="Koerich L.B."/>
            <person name="Kristiansen K."/>
            <person name="Kudrna D."/>
            <person name="Kulathinal R.J."/>
            <person name="Kumar S."/>
            <person name="Kwok R."/>
            <person name="Lander E."/>
            <person name="Langley C.H."/>
            <person name="Lapoint R."/>
            <person name="Lazzaro B.P."/>
            <person name="Lee S.J."/>
            <person name="Levesque L."/>
            <person name="Li R."/>
            <person name="Lin C.F."/>
            <person name="Lin M.F."/>
            <person name="Lindblad-Toh K."/>
            <person name="Llopart A."/>
            <person name="Long M."/>
            <person name="Low L."/>
            <person name="Lozovsky E."/>
            <person name="Lu J."/>
            <person name="Luo M."/>
            <person name="Machado C.A."/>
            <person name="Makalowski W."/>
            <person name="Marzo M."/>
            <person name="Matsuda M."/>
            <person name="Matzkin L."/>
            <person name="McAllister B."/>
            <person name="McBride C.S."/>
            <person name="McKernan B."/>
            <person name="McKernan K."/>
            <person name="Mendez-Lago M."/>
            <person name="Minx P."/>
            <person name="Mollenhauer M.U."/>
            <person name="Montooth K."/>
            <person name="Mount S.M."/>
            <person name="Mu X."/>
            <person name="Myers E."/>
            <person name="Negre B."/>
            <person name="Newfeld S."/>
            <person name="Nielsen R."/>
            <person name="Noor M.A."/>
            <person name="O'Grady P."/>
            <person name="Pachter L."/>
            <person name="Papaceit M."/>
            <person name="Parisi M.J."/>
            <person name="Parisi M."/>
            <person name="Parts L."/>
            <person name="Pedersen J.S."/>
            <person name="Pesole G."/>
            <person name="Phillippy A.M."/>
            <person name="Ponting C.P."/>
            <person name="Pop M."/>
            <person name="Porcelli D."/>
            <person name="Powell J.R."/>
            <person name="Prohaska S."/>
            <person name="Pruitt K."/>
            <person name="Puig M."/>
            <person name="Quesneville H."/>
            <person name="Ram K.R."/>
            <person name="Rand D."/>
            <person name="Rasmussen M.D."/>
            <person name="Reed L.K."/>
            <person name="Reenan R."/>
            <person name="Reily A."/>
            <person name="Remington K.A."/>
            <person name="Rieger T.T."/>
            <person name="Ritchie M.G."/>
            <person name="Robin C."/>
            <person name="Rogers Y.H."/>
            <person name="Rohde C."/>
            <person name="Rozas J."/>
            <person name="Rubenfield M.J."/>
            <person name="Ruiz A."/>
            <person name="Russo S."/>
            <person name="Salzberg S.L."/>
            <person name="Sanchez-Gracia A."/>
            <person name="Saranga D.J."/>
            <person name="Sato H."/>
            <person name="Schaeffer S.W."/>
            <person name="Schatz M.C."/>
            <person name="Schlenke T."/>
            <person name="Schwartz R."/>
            <person name="Segarra C."/>
            <person name="Singh R.S."/>
            <person name="Sirot L."/>
            <person name="Sirota M."/>
            <person name="Sisneros N.B."/>
            <person name="Smith C.D."/>
            <person name="Smith T.F."/>
            <person name="Spieth J."/>
            <person name="Stage D.E."/>
            <person name="Stark A."/>
            <person name="Stephan W."/>
            <person name="Strausberg R.L."/>
            <person name="Strempel S."/>
            <person name="Sturgill D."/>
            <person name="Sutton G."/>
            <person name="Sutton G.G."/>
            <person name="Tao W."/>
            <person name="Teichmann S."/>
            <person name="Tobari Y.N."/>
            <person name="Tomimura Y."/>
            <person name="Tsolas J.M."/>
            <person name="Valente V.L."/>
            <person name="Venter E."/>
            <person name="Venter J.C."/>
            <person name="Vicario S."/>
            <person name="Vieira F.G."/>
            <person name="Vilella A.J."/>
            <person name="Villasante A."/>
            <person name="Walenz B."/>
            <person name="Wang J."/>
            <person name="Wasserman M."/>
            <person name="Watts T."/>
            <person name="Wilson D."/>
            <person name="Wilson R.K."/>
            <person name="Wing R.A."/>
            <person name="Wolfner M.F."/>
            <person name="Wong A."/>
            <person name="Wong G.K."/>
            <person name="Wu C.I."/>
            <person name="Wu G."/>
            <person name="Yamamoto D."/>
            <person name="Yang H.P."/>
            <person name="Yang S.P."/>
            <person name="Yorke J.A."/>
            <person name="Yoshida K."/>
            <person name="Zdobnov E."/>
            <person name="Zhang P."/>
            <person name="Zhang Y."/>
            <person name="Zimin A.V."/>
            <person name="Baldwin J."/>
            <person name="Abdouelleil A."/>
            <person name="Abdulkadir J."/>
            <person name="Abebe A."/>
            <person name="Abera B."/>
            <person name="Abreu J."/>
            <person name="Acer S.C."/>
            <person name="Aftuck L."/>
            <person name="Alexander A."/>
            <person name="An P."/>
            <person name="Anderson E."/>
            <person name="Anderson S."/>
            <person name="Arachi H."/>
            <person name="Azer M."/>
            <person name="Bachantsang P."/>
            <person name="Barry A."/>
            <person name="Bayul T."/>
            <person name="Berlin A."/>
            <person name="Bessette D."/>
            <person name="Bloom T."/>
            <person name="Blye J."/>
            <person name="Boguslavskiy L."/>
            <person name="Bonnet C."/>
            <person name="Boukhgalter B."/>
            <person name="Bourzgui I."/>
            <person name="Brown A."/>
            <person name="Cahill P."/>
            <person name="Channer S."/>
            <person name="Cheshatsang Y."/>
            <person name="Chuda L."/>
            <person name="Citroen M."/>
            <person name="Collymore A."/>
            <person name="Cooke P."/>
            <person name="Costello M."/>
            <person name="D'Aco K."/>
            <person name="Daza R."/>
            <person name="De Haan G."/>
            <person name="DeGray S."/>
            <person name="DeMaso C."/>
            <person name="Dhargay N."/>
            <person name="Dooley K."/>
            <person name="Dooley E."/>
            <person name="Doricent M."/>
            <person name="Dorje P."/>
            <person name="Dorjee K."/>
            <person name="Dupes A."/>
            <person name="Elong R."/>
            <person name="Falk J."/>
            <person name="Farina A."/>
            <person name="Faro S."/>
            <person name="Ferguson D."/>
            <person name="Fisher S."/>
            <person name="Foley C.D."/>
            <person name="Franke A."/>
            <person name="Friedrich D."/>
            <person name="Gadbois L."/>
            <person name="Gearin G."/>
            <person name="Gearin C.R."/>
            <person name="Giannoukos G."/>
            <person name="Goode T."/>
            <person name="Graham J."/>
            <person name="Grandbois E."/>
            <person name="Grewal S."/>
            <person name="Gyaltsen K."/>
            <person name="Hafez N."/>
            <person name="Hagos B."/>
            <person name="Hall J."/>
            <person name="Henson C."/>
            <person name="Hollinger A."/>
            <person name="Honan T."/>
            <person name="Huard M.D."/>
            <person name="Hughes L."/>
            <person name="Hurhula B."/>
            <person name="Husby M.E."/>
            <person name="Kamat A."/>
            <person name="Kanga B."/>
            <person name="Kashin S."/>
            <person name="Khazanovich D."/>
            <person name="Kisner P."/>
            <person name="Lance K."/>
            <person name="Lara M."/>
            <person name="Lee W."/>
            <person name="Lennon N."/>
            <person name="Letendre F."/>
            <person name="LeVine R."/>
            <person name="Lipovsky A."/>
            <person name="Liu X."/>
            <person name="Liu J."/>
            <person name="Liu S."/>
            <person name="Lokyitsang T."/>
            <person name="Lokyitsang Y."/>
            <person name="Lubonja R."/>
            <person name="Lui A."/>
            <person name="MacDonald P."/>
            <person name="Magnisalis V."/>
            <person name="Maru K."/>
            <person name="Matthews C."/>
            <person name="McCusker W."/>
            <person name="McDonough S."/>
            <person name="Mehta T."/>
            <person name="Meldrim J."/>
            <person name="Meneus L."/>
            <person name="Mihai O."/>
            <person name="Mihalev A."/>
            <person name="Mihova T."/>
            <person name="Mittelman R."/>
            <person name="Mlenga V."/>
            <person name="Montmayeur A."/>
            <person name="Mulrain L."/>
            <person name="Navidi A."/>
            <person name="Naylor J."/>
            <person name="Negash T."/>
            <person name="Nguyen T."/>
            <person name="Nguyen N."/>
            <person name="Nicol R."/>
            <person name="Norbu C."/>
            <person name="Norbu N."/>
            <person name="Novod N."/>
            <person name="O'Neill B."/>
            <person name="Osman S."/>
            <person name="Markiewicz E."/>
            <person name="Oyono O.L."/>
            <person name="Patti C."/>
            <person name="Phunkhang P."/>
            <person name="Pierre F."/>
            <person name="Priest M."/>
            <person name="Raghuraman S."/>
            <person name="Rege F."/>
            <person name="Reyes R."/>
            <person name="Rise C."/>
            <person name="Rogov P."/>
            <person name="Ross K."/>
            <person name="Ryan E."/>
            <person name="Settipalli S."/>
            <person name="Shea T."/>
            <person name="Sherpa N."/>
            <person name="Shi L."/>
            <person name="Shih D."/>
            <person name="Sparrow T."/>
            <person name="Spaulding J."/>
            <person name="Stalker J."/>
            <person name="Stange-Thomann N."/>
            <person name="Stavropoulos S."/>
            <person name="Stone C."/>
            <person name="Strader C."/>
            <person name="Tesfaye S."/>
            <person name="Thomson T."/>
            <person name="Thoulutsang Y."/>
            <person name="Thoulutsang D."/>
            <person name="Topham K."/>
            <person name="Topping I."/>
            <person name="Tsamla T."/>
            <person name="Vassiliev H."/>
            <person name="Vo A."/>
            <person name="Wangchuk T."/>
            <person name="Wangdi T."/>
            <person name="Weiand M."/>
            <person name="Wilkinson J."/>
            <person name="Wilson A."/>
            <person name="Yadav S."/>
            <person name="Young G."/>
            <person name="Yu Q."/>
            <person name="Zembek L."/>
            <person name="Zhong D."/>
            <person name="Zimmer A."/>
            <person name="Zwirko Z."/>
            <person name="Jaffe D.B."/>
            <person name="Alvarez P."/>
            <person name="Brockman W."/>
            <person name="Butler J."/>
            <person name="Chin C."/>
            <person name="Gnerre S."/>
            <person name="Grabherr M."/>
            <person name="Kleber M."/>
            <person name="Mauceli E."/>
            <person name="MacCallum I."/>
        </authorList>
    </citation>
    <scope>NUCLEOTIDE SEQUENCE [LARGE SCALE GENOMIC DNA]</scope>
    <source>
        <strain evidence="11">Tucson 15287-2541.00</strain>
    </source>
</reference>
<dbReference type="STRING" id="7222.B4JHB1"/>
<evidence type="ECO:0000256" key="4">
    <source>
        <dbReference type="ARBA" id="ARBA00022723"/>
    </source>
</evidence>
<gene>
    <name evidence="10" type="primary">Dgri\GH18081</name>
    <name evidence="10" type="ORF">Dgri_GH18081</name>
</gene>
<dbReference type="eggNOG" id="KOG0159">
    <property type="taxonomic scope" value="Eukaryota"/>
</dbReference>
<keyword evidence="3 8" id="KW-0349">Heme</keyword>
<dbReference type="PRINTS" id="PR00385">
    <property type="entry name" value="P450"/>
</dbReference>
<dbReference type="InterPro" id="IPR050479">
    <property type="entry name" value="CYP11_CYP27_families"/>
</dbReference>
<dbReference type="InterPro" id="IPR001128">
    <property type="entry name" value="Cyt_P450"/>
</dbReference>
<evidence type="ECO:0000256" key="8">
    <source>
        <dbReference type="PIRSR" id="PIRSR602401-1"/>
    </source>
</evidence>
<accession>B4JHB1</accession>
<evidence type="ECO:0000256" key="1">
    <source>
        <dbReference type="ARBA" id="ARBA00001971"/>
    </source>
</evidence>
<dbReference type="GO" id="GO:0016705">
    <property type="term" value="F:oxidoreductase activity, acting on paired donors, with incorporation or reduction of molecular oxygen"/>
    <property type="evidence" value="ECO:0007669"/>
    <property type="project" value="InterPro"/>
</dbReference>
<evidence type="ECO:0000256" key="2">
    <source>
        <dbReference type="ARBA" id="ARBA00010617"/>
    </source>
</evidence>
<dbReference type="PRINTS" id="PR00463">
    <property type="entry name" value="EP450I"/>
</dbReference>
<comment type="similarity">
    <text evidence="2 9">Belongs to the cytochrome P450 family.</text>
</comment>
<proteinExistence type="inferred from homology"/>
<dbReference type="InterPro" id="IPR002401">
    <property type="entry name" value="Cyt_P450_E_grp-I"/>
</dbReference>
<comment type="cofactor">
    <cofactor evidence="1 8">
        <name>heme</name>
        <dbReference type="ChEBI" id="CHEBI:30413"/>
    </cofactor>
</comment>
<dbReference type="Proteomes" id="UP000001070">
    <property type="component" value="Unassembled WGS sequence"/>
</dbReference>
<dbReference type="InterPro" id="IPR036396">
    <property type="entry name" value="Cyt_P450_sf"/>
</dbReference>
<keyword evidence="4 8" id="KW-0479">Metal-binding</keyword>
<dbReference type="SUPFAM" id="SSF48264">
    <property type="entry name" value="Cytochrome P450"/>
    <property type="match status" value="1"/>
</dbReference>